<dbReference type="EMBL" id="VSSQ01019817">
    <property type="protein sequence ID" value="MPM64192.1"/>
    <property type="molecule type" value="Genomic_DNA"/>
</dbReference>
<dbReference type="GO" id="GO:0004553">
    <property type="term" value="F:hydrolase activity, hydrolyzing O-glycosyl compounds"/>
    <property type="evidence" value="ECO:0007669"/>
    <property type="project" value="InterPro"/>
</dbReference>
<dbReference type="Pfam" id="PF02836">
    <property type="entry name" value="Glyco_hydro_2_C"/>
    <property type="match status" value="1"/>
</dbReference>
<proteinExistence type="predicted"/>
<dbReference type="SUPFAM" id="SSF51445">
    <property type="entry name" value="(Trans)glycosidases"/>
    <property type="match status" value="1"/>
</dbReference>
<feature type="domain" description="Glycoside hydrolase family 2 catalytic" evidence="1">
    <location>
        <begin position="1"/>
        <end position="157"/>
    </location>
</feature>
<accession>A0A645BFT6</accession>
<gene>
    <name evidence="2" type="ORF">SDC9_111078</name>
</gene>
<sequence>MVYDISLMKSMGFNMLRKHIKVEPLRWYYHCDRLGMLVWQDMVNGGGLYGTFAIAAPLVLGNSHPDNDYAYFAREEVRGREAYTRELRDTVRHLYNVCSLAMWVPFNEGWGQFDANRAVEEIRALDTTRTIDHASGWHDQKGGDVRSLHVYYKPYRFSPDTLGRAVVLSEFGGYSHHIPEHSFCPKEFGYKRCKTPEALLKDFERLYEREVIAAKDKGLAAAVYTQLSDVEQETNGFVTYDREVVKFDVARVRAINEKLTGSASEPPKPPEQTKE</sequence>
<dbReference type="AlphaFoldDB" id="A0A645BFT6"/>
<name>A0A645BFT6_9ZZZZ</name>
<evidence type="ECO:0000259" key="1">
    <source>
        <dbReference type="Pfam" id="PF02836"/>
    </source>
</evidence>
<evidence type="ECO:0000313" key="2">
    <source>
        <dbReference type="EMBL" id="MPM64192.1"/>
    </source>
</evidence>
<organism evidence="2">
    <name type="scientific">bioreactor metagenome</name>
    <dbReference type="NCBI Taxonomy" id="1076179"/>
    <lineage>
        <taxon>unclassified sequences</taxon>
        <taxon>metagenomes</taxon>
        <taxon>ecological metagenomes</taxon>
    </lineage>
</organism>
<dbReference type="InterPro" id="IPR017853">
    <property type="entry name" value="GH"/>
</dbReference>
<dbReference type="Gene3D" id="3.20.20.80">
    <property type="entry name" value="Glycosidases"/>
    <property type="match status" value="1"/>
</dbReference>
<protein>
    <recommendedName>
        <fullName evidence="1">Glycoside hydrolase family 2 catalytic domain-containing protein</fullName>
    </recommendedName>
</protein>
<dbReference type="PANTHER" id="PTHR42732:SF2">
    <property type="entry name" value="BETA-MANNOSIDASE"/>
    <property type="match status" value="1"/>
</dbReference>
<comment type="caution">
    <text evidence="2">The sequence shown here is derived from an EMBL/GenBank/DDBJ whole genome shotgun (WGS) entry which is preliminary data.</text>
</comment>
<dbReference type="GO" id="GO:0005975">
    <property type="term" value="P:carbohydrate metabolic process"/>
    <property type="evidence" value="ECO:0007669"/>
    <property type="project" value="InterPro"/>
</dbReference>
<dbReference type="InterPro" id="IPR006103">
    <property type="entry name" value="Glyco_hydro_2_cat"/>
</dbReference>
<dbReference type="PANTHER" id="PTHR42732">
    <property type="entry name" value="BETA-GALACTOSIDASE"/>
    <property type="match status" value="1"/>
</dbReference>
<reference evidence="2" key="1">
    <citation type="submission" date="2019-08" db="EMBL/GenBank/DDBJ databases">
        <authorList>
            <person name="Kucharzyk K."/>
            <person name="Murdoch R.W."/>
            <person name="Higgins S."/>
            <person name="Loffler F."/>
        </authorList>
    </citation>
    <scope>NUCLEOTIDE SEQUENCE</scope>
</reference>
<dbReference type="InterPro" id="IPR051913">
    <property type="entry name" value="GH2_Domain-Containing"/>
</dbReference>